<name>A0A0F9RPQ6_9ZZZZ</name>
<dbReference type="EMBL" id="LAZR01003350">
    <property type="protein sequence ID" value="KKN19268.1"/>
    <property type="molecule type" value="Genomic_DNA"/>
</dbReference>
<dbReference type="AlphaFoldDB" id="A0A0F9RPQ6"/>
<dbReference type="Gene3D" id="1.10.30.50">
    <property type="match status" value="1"/>
</dbReference>
<evidence type="ECO:0000313" key="2">
    <source>
        <dbReference type="EMBL" id="KKN19268.1"/>
    </source>
</evidence>
<dbReference type="InterPro" id="IPR003615">
    <property type="entry name" value="HNH_nuc"/>
</dbReference>
<comment type="caution">
    <text evidence="2">The sequence shown here is derived from an EMBL/GenBank/DDBJ whole genome shotgun (WGS) entry which is preliminary data.</text>
</comment>
<dbReference type="Pfam" id="PF14279">
    <property type="entry name" value="HNH_5"/>
    <property type="match status" value="1"/>
</dbReference>
<dbReference type="InterPro" id="IPR052892">
    <property type="entry name" value="NA-targeting_endonuclease"/>
</dbReference>
<protein>
    <recommendedName>
        <fullName evidence="1">HNH nuclease domain-containing protein</fullName>
    </recommendedName>
</protein>
<dbReference type="PANTHER" id="PTHR33877">
    <property type="entry name" value="SLL1193 PROTEIN"/>
    <property type="match status" value="1"/>
</dbReference>
<accession>A0A0F9RPQ6</accession>
<dbReference type="PANTHER" id="PTHR33877:SF1">
    <property type="entry name" value="TYPE IV METHYL-DIRECTED RESTRICTION ENZYME ECOKMCRA"/>
    <property type="match status" value="1"/>
</dbReference>
<gene>
    <name evidence="2" type="ORF">LCGC14_0947330</name>
</gene>
<evidence type="ECO:0000259" key="1">
    <source>
        <dbReference type="SMART" id="SM00507"/>
    </source>
</evidence>
<dbReference type="CDD" id="cd00085">
    <property type="entry name" value="HNHc"/>
    <property type="match status" value="1"/>
</dbReference>
<reference evidence="2" key="1">
    <citation type="journal article" date="2015" name="Nature">
        <title>Complex archaea that bridge the gap between prokaryotes and eukaryotes.</title>
        <authorList>
            <person name="Spang A."/>
            <person name="Saw J.H."/>
            <person name="Jorgensen S.L."/>
            <person name="Zaremba-Niedzwiedzka K."/>
            <person name="Martijn J."/>
            <person name="Lind A.E."/>
            <person name="van Eijk R."/>
            <person name="Schleper C."/>
            <person name="Guy L."/>
            <person name="Ettema T.J."/>
        </authorList>
    </citation>
    <scope>NUCLEOTIDE SEQUENCE</scope>
</reference>
<dbReference type="InterPro" id="IPR029471">
    <property type="entry name" value="HNH_5"/>
</dbReference>
<organism evidence="2">
    <name type="scientific">marine sediment metagenome</name>
    <dbReference type="NCBI Taxonomy" id="412755"/>
    <lineage>
        <taxon>unclassified sequences</taxon>
        <taxon>metagenomes</taxon>
        <taxon>ecological metagenomes</taxon>
    </lineage>
</organism>
<dbReference type="SMART" id="SM00507">
    <property type="entry name" value="HNHc"/>
    <property type="match status" value="1"/>
</dbReference>
<sequence>MKRKVWVKQLRELILKRDEYRCIYCGAEANGIDHVIPIAEGGFHITANAVCCCRICNSQKSKKLDDYWIIKGLQRLIQHGEDVSWIGTIIANRQFDAAP</sequence>
<feature type="domain" description="HNH nuclease" evidence="1">
    <location>
        <begin position="9"/>
        <end position="58"/>
    </location>
</feature>
<proteinExistence type="predicted"/>